<gene>
    <name evidence="1" type="ORF">GGP71_000943</name>
</gene>
<dbReference type="InterPro" id="IPR016024">
    <property type="entry name" value="ARM-type_fold"/>
</dbReference>
<sequence length="570" mass="61451">MSRPLVDFARRLQPDADATTADAVVETAATNRRAEFESALYRLFANLTGASAPSVRRRSARAVYQLSEIVPGALVTYGTELIPALDDDPARPYIAGSLTHIVYEGMRGETFRSDREALVQDLARQIGTDTTVSAVRYLSRIATRWDRIVATVEPTLVDGLSSEDEAVRTAAVRAFATMCAHHLDGTDAIPLLLDCTCDSSPLVWAHAIAALGDIAFQDRGEEDAPVAATPEIIDAGTRLLTDDDERARYDAAACFAEADYWVEYEGDRCWIETVDRNRIDAAVDALVEALDDPSTPVVRQAAAALHIYAGFETRALIPHVDRLVDYGWSVQPNSTLIQRALKSLAADHSSALSDHSSFFLDRLRNHKDATAATILGRLAPADGEAAHSAVSSLTDLLGSPKHTDRRTAAKALAEVHRVDSTLVPDYVEALTEAVDGTDVNTKPGMGWEPLATLAPDHPETATALACQAVDRLTEWPSPPDLRLVYKLGEANPHTISPVANRLIDLLDHDNTSVVGAAAKSLRGALMLDGSVQIPPSAAAALASRLDDLSRSARMDAERIIDVVREESTDA</sequence>
<dbReference type="Pfam" id="PF13646">
    <property type="entry name" value="HEAT_2"/>
    <property type="match status" value="1"/>
</dbReference>
<accession>A0A9X2Q017</accession>
<dbReference type="Gene3D" id="1.25.10.10">
    <property type="entry name" value="Leucine-rich Repeat Variant"/>
    <property type="match status" value="3"/>
</dbReference>
<evidence type="ECO:0000313" key="2">
    <source>
        <dbReference type="Proteomes" id="UP001155027"/>
    </source>
</evidence>
<dbReference type="Proteomes" id="UP001155027">
    <property type="component" value="Unassembled WGS sequence"/>
</dbReference>
<dbReference type="EMBL" id="JANUAU010000002">
    <property type="protein sequence ID" value="MCS3677036.1"/>
    <property type="molecule type" value="Genomic_DNA"/>
</dbReference>
<dbReference type="AlphaFoldDB" id="A0A9X2Q017"/>
<dbReference type="PANTHER" id="PTHR12697">
    <property type="entry name" value="PBS LYASE HEAT-LIKE PROTEIN"/>
    <property type="match status" value="1"/>
</dbReference>
<dbReference type="InterPro" id="IPR011989">
    <property type="entry name" value="ARM-like"/>
</dbReference>
<comment type="caution">
    <text evidence="1">The sequence shown here is derived from an EMBL/GenBank/DDBJ whole genome shotgun (WGS) entry which is preliminary data.</text>
</comment>
<dbReference type="GO" id="GO:0016491">
    <property type="term" value="F:oxidoreductase activity"/>
    <property type="evidence" value="ECO:0007669"/>
    <property type="project" value="TreeGrafter"/>
</dbReference>
<evidence type="ECO:0000313" key="1">
    <source>
        <dbReference type="EMBL" id="MCS3677036.1"/>
    </source>
</evidence>
<proteinExistence type="predicted"/>
<organism evidence="1 2">
    <name type="scientific">Salinibacter ruber</name>
    <dbReference type="NCBI Taxonomy" id="146919"/>
    <lineage>
        <taxon>Bacteria</taxon>
        <taxon>Pseudomonadati</taxon>
        <taxon>Rhodothermota</taxon>
        <taxon>Rhodothermia</taxon>
        <taxon>Rhodothermales</taxon>
        <taxon>Salinibacteraceae</taxon>
        <taxon>Salinibacter</taxon>
    </lineage>
</organism>
<name>A0A9X2Q017_9BACT</name>
<protein>
    <submittedName>
        <fullName evidence="1">HEAT repeat protein</fullName>
    </submittedName>
</protein>
<reference evidence="1" key="1">
    <citation type="submission" date="2022-08" db="EMBL/GenBank/DDBJ databases">
        <title>Genomic Encyclopedia of Type Strains, Phase V (KMG-V): Genome sequencing to study the core and pangenomes of soil and plant-associated prokaryotes.</title>
        <authorList>
            <person name="Whitman W."/>
        </authorList>
    </citation>
    <scope>NUCLEOTIDE SEQUENCE</scope>
    <source>
        <strain evidence="1">0</strain>
    </source>
</reference>
<dbReference type="RefSeq" id="WP_259079613.1">
    <property type="nucleotide sequence ID" value="NZ_JANUAU010000002.1"/>
</dbReference>
<dbReference type="PANTHER" id="PTHR12697:SF5">
    <property type="entry name" value="DEOXYHYPUSINE HYDROXYLASE"/>
    <property type="match status" value="1"/>
</dbReference>
<dbReference type="SUPFAM" id="SSF48371">
    <property type="entry name" value="ARM repeat"/>
    <property type="match status" value="1"/>
</dbReference>